<dbReference type="SMART" id="SM01272">
    <property type="entry name" value="LsmAD"/>
    <property type="match status" value="1"/>
</dbReference>
<accession>A0A165EL05</accession>
<dbReference type="GO" id="GO:0034063">
    <property type="term" value="P:stress granule assembly"/>
    <property type="evidence" value="ECO:0007669"/>
    <property type="project" value="TreeGrafter"/>
</dbReference>
<feature type="region of interest" description="Disordered" evidence="1">
    <location>
        <begin position="195"/>
        <end position="280"/>
    </location>
</feature>
<dbReference type="InParanoid" id="A0A165EL05"/>
<dbReference type="EMBL" id="KV426133">
    <property type="protein sequence ID" value="KZV87183.1"/>
    <property type="molecule type" value="Genomic_DNA"/>
</dbReference>
<feature type="region of interest" description="Disordered" evidence="1">
    <location>
        <begin position="748"/>
        <end position="785"/>
    </location>
</feature>
<evidence type="ECO:0000313" key="3">
    <source>
        <dbReference type="EMBL" id="KZV87183.1"/>
    </source>
</evidence>
<dbReference type="AlphaFoldDB" id="A0A165EL05"/>
<sequence>MSLAARQNKGPRKGVPDNNPANRRPAWKTQSYQPGASRTSTPPATNPAAPNGQGFPPLNAAAGADAKPAADSSGAPAANGSASSDAFRTDTEISQTGAGQRGQRDLQAWQAPTDTSYSQTLSGNGSAAQKDDATFGPGASSTGGSWDQFVANEQMFGVTTSFDEDVYTTKLDRNGPDFKERERKAQQIANEIMGTAAANPHIAEERNQADDSGVNEEDKYGAVVRSANAYVPPGARKSGAPSSTDTPDASSPPPAAGRPEVPKVKINVPDDKAAKPGNDNLVGTFRDFMATEKKRLEQKRQAIVKNEIDKRVADLVKFSQTFKLNKPIPDDLVTILAKDEAKQAQIREKSAADAAASGARSIGPSTTGTTNLNASPALAPTTSSQGSSTALAGGVALAPSTSVAARLPQTKDAAARKPAAAGASKSTVVTPTSAKSGKPTISMVIQAIPPFNPGKPRAKPSPVPAAAASPASPISDAAKLNAAAPAFKPGSTSVSPSPSVAATASPKGKAVDTSPAVVPAGATVNNPFFGVRPAKKPTPVHIKDDFNPFKFAKVVEPNQVTAMWPYNGKRFMLSYPAPPPPPNPPAQHIPPPGPPPPPSYEEDSAAQQVAQAAARGYMVYYPQYYPGQVRVDGWGRDVGLMGNFQYGVMPPPPQPMMPGQPGAPGAPPQGYIHPGFVPHMYPAPMPHNAQGQPMYPPPPMPGMPPPQQYFPPPGAYPAPNGGPPGSIPATPMPAHAYYHPGPQFAYPMMMAPPQHQPGAPRPPHPYDGQPQPQQGVPMPGQVSHQ</sequence>
<dbReference type="GO" id="GO:0003729">
    <property type="term" value="F:mRNA binding"/>
    <property type="evidence" value="ECO:0007669"/>
    <property type="project" value="TreeGrafter"/>
</dbReference>
<feature type="compositionally biased region" description="Basic and acidic residues" evidence="1">
    <location>
        <begin position="260"/>
        <end position="274"/>
    </location>
</feature>
<feature type="compositionally biased region" description="Low complexity" evidence="1">
    <location>
        <begin position="766"/>
        <end position="785"/>
    </location>
</feature>
<dbReference type="Pfam" id="PF06741">
    <property type="entry name" value="LsmAD"/>
    <property type="match status" value="1"/>
</dbReference>
<dbReference type="PANTHER" id="PTHR12854:SF7">
    <property type="entry name" value="ATAXIN-2 HOMOLOG"/>
    <property type="match status" value="1"/>
</dbReference>
<dbReference type="InterPro" id="IPR009604">
    <property type="entry name" value="LsmAD_domain"/>
</dbReference>
<evidence type="ECO:0000256" key="1">
    <source>
        <dbReference type="SAM" id="MobiDB-lite"/>
    </source>
</evidence>
<dbReference type="InterPro" id="IPR045117">
    <property type="entry name" value="ATXN2-like"/>
</dbReference>
<feature type="compositionally biased region" description="Pro residues" evidence="1">
    <location>
        <begin position="576"/>
        <end position="599"/>
    </location>
</feature>
<dbReference type="FunCoup" id="A0A165EL05">
    <property type="interactions" value="81"/>
</dbReference>
<dbReference type="PANTHER" id="PTHR12854">
    <property type="entry name" value="ATAXIN 2-RELATED"/>
    <property type="match status" value="1"/>
</dbReference>
<feature type="domain" description="LsmAD" evidence="2">
    <location>
        <begin position="156"/>
        <end position="226"/>
    </location>
</feature>
<feature type="compositionally biased region" description="Polar residues" evidence="1">
    <location>
        <begin position="424"/>
        <end position="435"/>
    </location>
</feature>
<feature type="region of interest" description="Disordered" evidence="1">
    <location>
        <begin position="348"/>
        <end position="390"/>
    </location>
</feature>
<evidence type="ECO:0000313" key="4">
    <source>
        <dbReference type="Proteomes" id="UP000077266"/>
    </source>
</evidence>
<reference evidence="3 4" key="1">
    <citation type="journal article" date="2016" name="Mol. Biol. Evol.">
        <title>Comparative Genomics of Early-Diverging Mushroom-Forming Fungi Provides Insights into the Origins of Lignocellulose Decay Capabilities.</title>
        <authorList>
            <person name="Nagy L.G."/>
            <person name="Riley R."/>
            <person name="Tritt A."/>
            <person name="Adam C."/>
            <person name="Daum C."/>
            <person name="Floudas D."/>
            <person name="Sun H."/>
            <person name="Yadav J.S."/>
            <person name="Pangilinan J."/>
            <person name="Larsson K.H."/>
            <person name="Matsuura K."/>
            <person name="Barry K."/>
            <person name="Labutti K."/>
            <person name="Kuo R."/>
            <person name="Ohm R.A."/>
            <person name="Bhattacharya S.S."/>
            <person name="Shirouzu T."/>
            <person name="Yoshinaga Y."/>
            <person name="Martin F.M."/>
            <person name="Grigoriev I.V."/>
            <person name="Hibbett D.S."/>
        </authorList>
    </citation>
    <scope>NUCLEOTIDE SEQUENCE [LARGE SCALE GENOMIC DNA]</scope>
    <source>
        <strain evidence="3 4">HHB12029</strain>
    </source>
</reference>
<feature type="region of interest" description="Disordered" evidence="1">
    <location>
        <begin position="1"/>
        <end position="147"/>
    </location>
</feature>
<dbReference type="OrthoDB" id="2275718at2759"/>
<feature type="compositionally biased region" description="Low complexity" evidence="1">
    <location>
        <begin position="487"/>
        <end position="506"/>
    </location>
</feature>
<dbReference type="GO" id="GO:0010494">
    <property type="term" value="C:cytoplasmic stress granule"/>
    <property type="evidence" value="ECO:0007669"/>
    <property type="project" value="TreeGrafter"/>
</dbReference>
<protein>
    <recommendedName>
        <fullName evidence="2">LsmAD domain-containing protein</fullName>
    </recommendedName>
</protein>
<organism evidence="3 4">
    <name type="scientific">Exidia glandulosa HHB12029</name>
    <dbReference type="NCBI Taxonomy" id="1314781"/>
    <lineage>
        <taxon>Eukaryota</taxon>
        <taxon>Fungi</taxon>
        <taxon>Dikarya</taxon>
        <taxon>Basidiomycota</taxon>
        <taxon>Agaricomycotina</taxon>
        <taxon>Agaricomycetes</taxon>
        <taxon>Auriculariales</taxon>
        <taxon>Exidiaceae</taxon>
        <taxon>Exidia</taxon>
    </lineage>
</organism>
<feature type="region of interest" description="Disordered" evidence="1">
    <location>
        <begin position="408"/>
        <end position="436"/>
    </location>
</feature>
<proteinExistence type="predicted"/>
<dbReference type="Proteomes" id="UP000077266">
    <property type="component" value="Unassembled WGS sequence"/>
</dbReference>
<feature type="compositionally biased region" description="Low complexity" evidence="1">
    <location>
        <begin position="352"/>
        <end position="361"/>
    </location>
</feature>
<feature type="region of interest" description="Disordered" evidence="1">
    <location>
        <begin position="575"/>
        <end position="604"/>
    </location>
</feature>
<evidence type="ECO:0000259" key="2">
    <source>
        <dbReference type="SMART" id="SM01272"/>
    </source>
</evidence>
<feature type="region of interest" description="Disordered" evidence="1">
    <location>
        <begin position="487"/>
        <end position="514"/>
    </location>
</feature>
<feature type="compositionally biased region" description="Low complexity" evidence="1">
    <location>
        <begin position="240"/>
        <end position="249"/>
    </location>
</feature>
<keyword evidence="4" id="KW-1185">Reference proteome</keyword>
<feature type="compositionally biased region" description="Low complexity" evidence="1">
    <location>
        <begin position="36"/>
        <end position="51"/>
    </location>
</feature>
<dbReference type="STRING" id="1314781.A0A165EL05"/>
<name>A0A165EL05_EXIGL</name>
<feature type="compositionally biased region" description="Polar residues" evidence="1">
    <location>
        <begin position="110"/>
        <end position="127"/>
    </location>
</feature>
<gene>
    <name evidence="3" type="ORF">EXIGLDRAFT_208313</name>
</gene>
<feature type="compositionally biased region" description="Low complexity" evidence="1">
    <location>
        <begin position="59"/>
        <end position="86"/>
    </location>
</feature>
<feature type="compositionally biased region" description="Polar residues" evidence="1">
    <location>
        <begin position="363"/>
        <end position="390"/>
    </location>
</feature>